<keyword evidence="3" id="KW-0804">Transcription</keyword>
<evidence type="ECO:0000313" key="6">
    <source>
        <dbReference type="EMBL" id="PPK66173.1"/>
    </source>
</evidence>
<dbReference type="GO" id="GO:0003700">
    <property type="term" value="F:DNA-binding transcription factor activity"/>
    <property type="evidence" value="ECO:0007669"/>
    <property type="project" value="TreeGrafter"/>
</dbReference>
<dbReference type="OrthoDB" id="7186128at2"/>
<gene>
    <name evidence="6" type="ORF">CLV40_111137</name>
</gene>
<dbReference type="InterPro" id="IPR039536">
    <property type="entry name" value="TetR_C_Proteobacteria"/>
</dbReference>
<protein>
    <submittedName>
        <fullName evidence="6">AefR-like transcriptional repressor</fullName>
    </submittedName>
</protein>
<reference evidence="6 7" key="1">
    <citation type="submission" date="2018-02" db="EMBL/GenBank/DDBJ databases">
        <title>Genomic Encyclopedia of Archaeal and Bacterial Type Strains, Phase II (KMG-II): from individual species to whole genera.</title>
        <authorList>
            <person name="Goeker M."/>
        </authorList>
    </citation>
    <scope>NUCLEOTIDE SEQUENCE [LARGE SCALE GENOMIC DNA]</scope>
    <source>
        <strain evidence="6 7">YU 961-1</strain>
    </source>
</reference>
<accession>A0A2S6GLX6</accession>
<proteinExistence type="predicted"/>
<dbReference type="Gene3D" id="1.10.357.10">
    <property type="entry name" value="Tetracycline Repressor, domain 2"/>
    <property type="match status" value="1"/>
</dbReference>
<dbReference type="InterPro" id="IPR009057">
    <property type="entry name" value="Homeodomain-like_sf"/>
</dbReference>
<dbReference type="GO" id="GO:0045892">
    <property type="term" value="P:negative regulation of DNA-templated transcription"/>
    <property type="evidence" value="ECO:0007669"/>
    <property type="project" value="UniProtKB-ARBA"/>
</dbReference>
<keyword evidence="7" id="KW-1185">Reference proteome</keyword>
<feature type="DNA-binding region" description="H-T-H motif" evidence="4">
    <location>
        <begin position="38"/>
        <end position="57"/>
    </location>
</feature>
<comment type="caution">
    <text evidence="6">The sequence shown here is derived from an EMBL/GenBank/DDBJ whole genome shotgun (WGS) entry which is preliminary data.</text>
</comment>
<dbReference type="InterPro" id="IPR001647">
    <property type="entry name" value="HTH_TetR"/>
</dbReference>
<name>A0A2S6GLX6_9PSEU</name>
<sequence>MTTANPPTRRPRGRIDKRRDLIAAAFRVFAAHGYMGSCVEQIAAEAGTAKPTLYAHFGDKETLFREAVAEVARAAMDKSLAVVGDLDPGVADLAAALTDIGVDLLDCYRAEDSWALRRLVNAELVRFPDLVRTVLGGGAEVNRVTGALADRFSRLVLAGRLARCEPDEAAEQFVALLTGPMEARSALGTRPVPDAEVRRVAASAVRTFLLAYGAEAAGPRVATR</sequence>
<evidence type="ECO:0000256" key="3">
    <source>
        <dbReference type="ARBA" id="ARBA00023163"/>
    </source>
</evidence>
<organism evidence="6 7">
    <name type="scientific">Actinokineospora auranticolor</name>
    <dbReference type="NCBI Taxonomy" id="155976"/>
    <lineage>
        <taxon>Bacteria</taxon>
        <taxon>Bacillati</taxon>
        <taxon>Actinomycetota</taxon>
        <taxon>Actinomycetes</taxon>
        <taxon>Pseudonocardiales</taxon>
        <taxon>Pseudonocardiaceae</taxon>
        <taxon>Actinokineospora</taxon>
    </lineage>
</organism>
<feature type="domain" description="HTH tetR-type" evidence="5">
    <location>
        <begin position="15"/>
        <end position="75"/>
    </location>
</feature>
<evidence type="ECO:0000256" key="2">
    <source>
        <dbReference type="ARBA" id="ARBA00023125"/>
    </source>
</evidence>
<dbReference type="PANTHER" id="PTHR30055">
    <property type="entry name" value="HTH-TYPE TRANSCRIPTIONAL REGULATOR RUTR"/>
    <property type="match status" value="1"/>
</dbReference>
<dbReference type="InterPro" id="IPR050109">
    <property type="entry name" value="HTH-type_TetR-like_transc_reg"/>
</dbReference>
<dbReference type="PRINTS" id="PR00455">
    <property type="entry name" value="HTHTETR"/>
</dbReference>
<dbReference type="AlphaFoldDB" id="A0A2S6GLX6"/>
<dbReference type="RefSeq" id="WP_104480645.1">
    <property type="nucleotide sequence ID" value="NZ_CP154825.1"/>
</dbReference>
<keyword evidence="2 4" id="KW-0238">DNA-binding</keyword>
<evidence type="ECO:0000256" key="1">
    <source>
        <dbReference type="ARBA" id="ARBA00023015"/>
    </source>
</evidence>
<keyword evidence="1" id="KW-0805">Transcription regulation</keyword>
<evidence type="ECO:0000313" key="7">
    <source>
        <dbReference type="Proteomes" id="UP000239203"/>
    </source>
</evidence>
<dbReference type="PROSITE" id="PS50977">
    <property type="entry name" value="HTH_TETR_2"/>
    <property type="match status" value="1"/>
</dbReference>
<evidence type="ECO:0000259" key="5">
    <source>
        <dbReference type="PROSITE" id="PS50977"/>
    </source>
</evidence>
<dbReference type="GO" id="GO:0000976">
    <property type="term" value="F:transcription cis-regulatory region binding"/>
    <property type="evidence" value="ECO:0007669"/>
    <property type="project" value="TreeGrafter"/>
</dbReference>
<dbReference type="SUPFAM" id="SSF46689">
    <property type="entry name" value="Homeodomain-like"/>
    <property type="match status" value="1"/>
</dbReference>
<dbReference type="PANTHER" id="PTHR30055:SF234">
    <property type="entry name" value="HTH-TYPE TRANSCRIPTIONAL REGULATOR BETI"/>
    <property type="match status" value="1"/>
</dbReference>
<dbReference type="Pfam" id="PF14246">
    <property type="entry name" value="TetR_C_7"/>
    <property type="match status" value="1"/>
</dbReference>
<dbReference type="Pfam" id="PF00440">
    <property type="entry name" value="TetR_N"/>
    <property type="match status" value="1"/>
</dbReference>
<evidence type="ECO:0000256" key="4">
    <source>
        <dbReference type="PROSITE-ProRule" id="PRU00335"/>
    </source>
</evidence>
<dbReference type="Gene3D" id="1.10.10.60">
    <property type="entry name" value="Homeodomain-like"/>
    <property type="match status" value="1"/>
</dbReference>
<dbReference type="FunFam" id="1.10.10.60:FF:000141">
    <property type="entry name" value="TetR family transcriptional regulator"/>
    <property type="match status" value="1"/>
</dbReference>
<dbReference type="Proteomes" id="UP000239203">
    <property type="component" value="Unassembled WGS sequence"/>
</dbReference>
<dbReference type="EMBL" id="PTIX01000011">
    <property type="protein sequence ID" value="PPK66173.1"/>
    <property type="molecule type" value="Genomic_DNA"/>
</dbReference>